<dbReference type="Pfam" id="PF01535">
    <property type="entry name" value="PPR"/>
    <property type="match status" value="1"/>
</dbReference>
<evidence type="ECO:0000313" key="5">
    <source>
        <dbReference type="EMBL" id="CAE8731032.1"/>
    </source>
</evidence>
<dbReference type="PANTHER" id="PTHR47936:SF1">
    <property type="entry name" value="PENTATRICOPEPTIDE REPEAT-CONTAINING PROTEIN GUN1, CHLOROPLASTIC"/>
    <property type="match status" value="1"/>
</dbReference>
<protein>
    <recommendedName>
        <fullName evidence="7">Pentatricopeptide repeat-containing protein, chloroplastic</fullName>
    </recommendedName>
</protein>
<feature type="region of interest" description="Disordered" evidence="4">
    <location>
        <begin position="1096"/>
        <end position="1129"/>
    </location>
</feature>
<dbReference type="PANTHER" id="PTHR47936">
    <property type="entry name" value="PPR_LONG DOMAIN-CONTAINING PROTEIN"/>
    <property type="match status" value="1"/>
</dbReference>
<feature type="repeat" description="PPR" evidence="2">
    <location>
        <begin position="249"/>
        <end position="283"/>
    </location>
</feature>
<evidence type="ECO:0000256" key="1">
    <source>
        <dbReference type="ARBA" id="ARBA00022737"/>
    </source>
</evidence>
<dbReference type="InterPro" id="IPR002885">
    <property type="entry name" value="PPR_rpt"/>
</dbReference>
<feature type="compositionally biased region" description="Low complexity" evidence="4">
    <location>
        <begin position="1029"/>
        <end position="1041"/>
    </location>
</feature>
<feature type="repeat" description="PPR" evidence="2">
    <location>
        <begin position="181"/>
        <end position="216"/>
    </location>
</feature>
<accession>A0A813LJX9</accession>
<evidence type="ECO:0000313" key="6">
    <source>
        <dbReference type="Proteomes" id="UP000626109"/>
    </source>
</evidence>
<keyword evidence="3" id="KW-0175">Coiled coil</keyword>
<comment type="caution">
    <text evidence="5">The sequence shown here is derived from an EMBL/GenBank/DDBJ whole genome shotgun (WGS) entry which is preliminary data.</text>
</comment>
<evidence type="ECO:0008006" key="7">
    <source>
        <dbReference type="Google" id="ProtNLM"/>
    </source>
</evidence>
<evidence type="ECO:0000256" key="4">
    <source>
        <dbReference type="SAM" id="MobiDB-lite"/>
    </source>
</evidence>
<dbReference type="Gene3D" id="1.25.40.10">
    <property type="entry name" value="Tetratricopeptide repeat domain"/>
    <property type="match status" value="3"/>
</dbReference>
<gene>
    <name evidence="5" type="ORF">PGLA2088_LOCUS45894</name>
</gene>
<evidence type="ECO:0000256" key="2">
    <source>
        <dbReference type="PROSITE-ProRule" id="PRU00708"/>
    </source>
</evidence>
<feature type="region of interest" description="Disordered" evidence="4">
    <location>
        <begin position="856"/>
        <end position="923"/>
    </location>
</feature>
<keyword evidence="1" id="KW-0677">Repeat</keyword>
<feature type="region of interest" description="Disordered" evidence="4">
    <location>
        <begin position="1264"/>
        <end position="1287"/>
    </location>
</feature>
<name>A0A813LJX9_POLGL</name>
<dbReference type="NCBIfam" id="TIGR00756">
    <property type="entry name" value="PPR"/>
    <property type="match status" value="2"/>
</dbReference>
<feature type="compositionally biased region" description="Acidic residues" evidence="4">
    <location>
        <begin position="879"/>
        <end position="890"/>
    </location>
</feature>
<dbReference type="InterPro" id="IPR011990">
    <property type="entry name" value="TPR-like_helical_dom_sf"/>
</dbReference>
<proteinExistence type="predicted"/>
<organism evidence="5 6">
    <name type="scientific">Polarella glacialis</name>
    <name type="common">Dinoflagellate</name>
    <dbReference type="NCBI Taxonomy" id="89957"/>
    <lineage>
        <taxon>Eukaryota</taxon>
        <taxon>Sar</taxon>
        <taxon>Alveolata</taxon>
        <taxon>Dinophyceae</taxon>
        <taxon>Suessiales</taxon>
        <taxon>Suessiaceae</taxon>
        <taxon>Polarella</taxon>
    </lineage>
</organism>
<dbReference type="PROSITE" id="PS51375">
    <property type="entry name" value="PPR"/>
    <property type="match status" value="2"/>
</dbReference>
<feature type="region of interest" description="Disordered" evidence="4">
    <location>
        <begin position="1025"/>
        <end position="1044"/>
    </location>
</feature>
<dbReference type="Pfam" id="PF13812">
    <property type="entry name" value="PPR_3"/>
    <property type="match status" value="2"/>
</dbReference>
<feature type="coiled-coil region" evidence="3">
    <location>
        <begin position="1193"/>
        <end position="1234"/>
    </location>
</feature>
<reference evidence="5" key="1">
    <citation type="submission" date="2021-02" db="EMBL/GenBank/DDBJ databases">
        <authorList>
            <person name="Dougan E. K."/>
            <person name="Rhodes N."/>
            <person name="Thang M."/>
            <person name="Chan C."/>
        </authorList>
    </citation>
    <scope>NUCLEOTIDE SEQUENCE</scope>
</reference>
<dbReference type="PROSITE" id="PS51257">
    <property type="entry name" value="PROKAR_LIPOPROTEIN"/>
    <property type="match status" value="1"/>
</dbReference>
<feature type="compositionally biased region" description="Low complexity" evidence="4">
    <location>
        <begin position="901"/>
        <end position="917"/>
    </location>
</feature>
<sequence>MFRPDAIGLSAVSSACERAGGRWAWALRSLPELRRLGIEMDLILWNSMVSACQKAGEWRWAMGLLGGARQRTLESDLVTLNAALSAAERGRKWRQAVGLLEDARITKLRLDVITFSALVSAFEKGFQWRSALGALDAMLLLRLSPNTVTLNAGIAACDAAQQWTKAVGLFAGMGVRRLSSTVVTFSSLVSACSKVQRWQQALDMVFAELPRRGLVPNVVTFSAAISGVPHWARALLLMEDMGRRGLAVNVVTFSAAIAACSASGHWQEGLRLLTEMRQQSIAPNLVTFDALLGSCDAGEPSLWSREVLQSLCGRVQEGLSRLRSATGQLDAPTSEAMALGLEAAPEITEADVGVLATGVETLVGNEHVDGSVAAGFHRLVLGPVLVAVARLLCRRPAAASGALAEPALSRQPGMPSLFVRNALNWAGLAPENHRNQLHQQASMEAVGWIPVARQSCHRASLAVDCQVLKDPAANAVAAWLGHALVLGSVEKSLEQGASGLADGWPFYGQGRAGGLVSSSSDVGWDDLLVPVFVEHDRSGHAERHALGSLLFGCQELLLSSRAPKEKRILVVFRGCHLEGWYHCIGGGLVARRQDGGSVLALLERLLALSAEELGVGLPLAEEAPAAILRRSSGSGSLDQGFPAQVTIATLLTARELSELLRRVADDQEAGDPEATIAGGSVWSLQSFKLPLCNLRILSVYSCDAHLQERSDIFARQFHLSYPTLGERAPNVVPSLEETAATADDVKPVDITAAQRRTVEAKTLGIVRFARRFHNLDLEGISLEFVFDQDGRAVLHGCTCLSLINEQDIRKFRVRCPDWSAAAATRFERKPPAAFSVPAVEPSADVGPTDATWAGVSSAKQAFSWPAEAEASTQPQPSPDADEDQTDEPPPTEDTYSKHEQQQQQQSQQQRQQQQQQQQHEEQRTESTLLLEIWRGEAFLGEAQVPFPRKSSTAQELRMLRLHPGGLRPPIHPDSRKLRAEPAECSPGTVIVSLGWAVPSTPSSNSSSTKEEPLLHFNLGRAEGLPQVMPSSVSSPKSPGSPFAQEPGIRALLWLRRPGSTDCIPVWASRQAEEVEESQEGRWVSIAVWGEEHVEVSVPQVSQMPPPSRPPVTPGTPPSPARPPPPEPAKIRSVFDHVCGAELGSHWGMFDGDGTMRAHVLSSQVLQRLGLGRMNRSGLLKQLAQDIGRFHDLQQAWRAQLEEARDKDREIEKQMKEQEALLLEKSHELDVLTQEHARRMASSCRSFSGEADEFKAREYADTNLLNESRHRSAQQRAEVAKNSERQLQLQGSLDRSATKLEELVSQRAKAKQVLDATRSANWYPNESLSATRARDRGIKLELGAETEELAKLNGSLATVAATNTKERNHILELEDYIRRVATQPTVALRTGGGYLLDNTAKHDAQALVRELRL</sequence>
<evidence type="ECO:0000256" key="3">
    <source>
        <dbReference type="SAM" id="Coils"/>
    </source>
</evidence>
<feature type="compositionally biased region" description="Pro residues" evidence="4">
    <location>
        <begin position="1103"/>
        <end position="1127"/>
    </location>
</feature>
<dbReference type="EMBL" id="CAJNNW010035950">
    <property type="protein sequence ID" value="CAE8731032.1"/>
    <property type="molecule type" value="Genomic_DNA"/>
</dbReference>
<dbReference type="Proteomes" id="UP000626109">
    <property type="component" value="Unassembled WGS sequence"/>
</dbReference>